<gene>
    <name evidence="1" type="ORF">LCGC14_0208350</name>
</gene>
<accession>A0A0F9UL26</accession>
<proteinExistence type="predicted"/>
<protein>
    <submittedName>
        <fullName evidence="1">Uncharacterized protein</fullName>
    </submittedName>
</protein>
<organism evidence="1">
    <name type="scientific">marine sediment metagenome</name>
    <dbReference type="NCBI Taxonomy" id="412755"/>
    <lineage>
        <taxon>unclassified sequences</taxon>
        <taxon>metagenomes</taxon>
        <taxon>ecological metagenomes</taxon>
    </lineage>
</organism>
<dbReference type="AlphaFoldDB" id="A0A0F9UL26"/>
<name>A0A0F9UL26_9ZZZZ</name>
<reference evidence="1" key="1">
    <citation type="journal article" date="2015" name="Nature">
        <title>Complex archaea that bridge the gap between prokaryotes and eukaryotes.</title>
        <authorList>
            <person name="Spang A."/>
            <person name="Saw J.H."/>
            <person name="Jorgensen S.L."/>
            <person name="Zaremba-Niedzwiedzka K."/>
            <person name="Martijn J."/>
            <person name="Lind A.E."/>
            <person name="van Eijk R."/>
            <person name="Schleper C."/>
            <person name="Guy L."/>
            <person name="Ettema T.J."/>
        </authorList>
    </citation>
    <scope>NUCLEOTIDE SEQUENCE</scope>
</reference>
<comment type="caution">
    <text evidence="1">The sequence shown here is derived from an EMBL/GenBank/DDBJ whole genome shotgun (WGS) entry which is preliminary data.</text>
</comment>
<dbReference type="EMBL" id="LAZR01000095">
    <property type="protein sequence ID" value="KKN92344.1"/>
    <property type="molecule type" value="Genomic_DNA"/>
</dbReference>
<sequence length="124" mass="14753">MRVLCTLKQKHVVMNLAKTVLLMSMKRRKIMAGHTPWREIKRKRDDRHKEIARQVVECWLEDCVDETLGPIPSLSTVETKILLHHIEIGIMRGEEDVQAQRNIRWVWDTDYGKWIARPQREVTK</sequence>
<evidence type="ECO:0000313" key="1">
    <source>
        <dbReference type="EMBL" id="KKN92344.1"/>
    </source>
</evidence>